<evidence type="ECO:0000256" key="5">
    <source>
        <dbReference type="ARBA" id="ARBA00022847"/>
    </source>
</evidence>
<feature type="transmembrane region" description="Helical" evidence="14">
    <location>
        <begin position="465"/>
        <end position="482"/>
    </location>
</feature>
<feature type="transmembrane region" description="Helical" evidence="14">
    <location>
        <begin position="364"/>
        <end position="392"/>
    </location>
</feature>
<feature type="transmembrane region" description="Helical" evidence="14">
    <location>
        <begin position="151"/>
        <end position="174"/>
    </location>
</feature>
<keyword evidence="3" id="KW-0813">Transport</keyword>
<dbReference type="PROSITE" id="PS50283">
    <property type="entry name" value="NA_SOLUT_SYMP_3"/>
    <property type="match status" value="1"/>
</dbReference>
<dbReference type="RefSeq" id="WP_091735987.1">
    <property type="nucleotide sequence ID" value="NZ_FNNQ01000002.1"/>
</dbReference>
<evidence type="ECO:0000256" key="6">
    <source>
        <dbReference type="ARBA" id="ARBA00022979"/>
    </source>
</evidence>
<feature type="transmembrane region" description="Helical" evidence="14">
    <location>
        <begin position="112"/>
        <end position="130"/>
    </location>
</feature>
<dbReference type="PANTHER" id="PTHR45897:SF4">
    <property type="entry name" value="HIGH-AFFINITY CHOLINE TRANSPORTER 1"/>
    <property type="match status" value="1"/>
</dbReference>
<keyword evidence="5" id="KW-0769">Symport</keyword>
<keyword evidence="11" id="KW-0325">Glycoprotein</keyword>
<keyword evidence="8" id="KW-0915">Sodium</keyword>
<keyword evidence="4 14" id="KW-0812">Transmembrane</keyword>
<dbReference type="PANTHER" id="PTHR45897">
    <property type="entry name" value="HIGH-AFFINITY CHOLINE TRANSPORTER 1"/>
    <property type="match status" value="1"/>
</dbReference>
<dbReference type="GO" id="GO:0008292">
    <property type="term" value="P:acetylcholine biosynthetic process"/>
    <property type="evidence" value="ECO:0007669"/>
    <property type="project" value="TreeGrafter"/>
</dbReference>
<feature type="transmembrane region" description="Helical" evidence="14">
    <location>
        <begin position="214"/>
        <end position="232"/>
    </location>
</feature>
<evidence type="ECO:0000256" key="4">
    <source>
        <dbReference type="ARBA" id="ARBA00022692"/>
    </source>
</evidence>
<dbReference type="Pfam" id="PF00474">
    <property type="entry name" value="SSF"/>
    <property type="match status" value="1"/>
</dbReference>
<evidence type="ECO:0000256" key="2">
    <source>
        <dbReference type="ARBA" id="ARBA00006434"/>
    </source>
</evidence>
<dbReference type="InterPro" id="IPR052244">
    <property type="entry name" value="Choline_transporter"/>
</dbReference>
<evidence type="ECO:0000256" key="8">
    <source>
        <dbReference type="ARBA" id="ARBA00023053"/>
    </source>
</evidence>
<name>A0A1H2SF33_9BACL</name>
<evidence type="ECO:0000256" key="10">
    <source>
        <dbReference type="ARBA" id="ARBA00023136"/>
    </source>
</evidence>
<evidence type="ECO:0000256" key="1">
    <source>
        <dbReference type="ARBA" id="ARBA00004141"/>
    </source>
</evidence>
<keyword evidence="7 14" id="KW-1133">Transmembrane helix</keyword>
<feature type="transmembrane region" description="Helical" evidence="14">
    <location>
        <begin position="502"/>
        <end position="522"/>
    </location>
</feature>
<feature type="transmembrane region" description="Helical" evidence="14">
    <location>
        <begin position="12"/>
        <end position="31"/>
    </location>
</feature>
<dbReference type="GO" id="GO:0005886">
    <property type="term" value="C:plasma membrane"/>
    <property type="evidence" value="ECO:0007669"/>
    <property type="project" value="TreeGrafter"/>
</dbReference>
<dbReference type="GO" id="GO:0005307">
    <property type="term" value="F:choline:sodium symporter activity"/>
    <property type="evidence" value="ECO:0007669"/>
    <property type="project" value="TreeGrafter"/>
</dbReference>
<comment type="similarity">
    <text evidence="2 13">Belongs to the sodium:solute symporter (SSF) (TC 2.A.21) family.</text>
</comment>
<feature type="transmembrane region" description="Helical" evidence="14">
    <location>
        <begin position="276"/>
        <end position="295"/>
    </location>
</feature>
<dbReference type="STRING" id="1048340.SAMN05444487_102194"/>
<evidence type="ECO:0000256" key="13">
    <source>
        <dbReference type="RuleBase" id="RU362091"/>
    </source>
</evidence>
<comment type="subcellular location">
    <subcellularLocation>
        <location evidence="1">Membrane</location>
        <topology evidence="1">Multi-pass membrane protein</topology>
    </subcellularLocation>
</comment>
<evidence type="ECO:0000256" key="9">
    <source>
        <dbReference type="ARBA" id="ARBA00023065"/>
    </source>
</evidence>
<feature type="transmembrane region" description="Helical" evidence="14">
    <location>
        <begin position="186"/>
        <end position="207"/>
    </location>
</feature>
<evidence type="ECO:0000256" key="11">
    <source>
        <dbReference type="ARBA" id="ARBA00023180"/>
    </source>
</evidence>
<dbReference type="AlphaFoldDB" id="A0A1H2SF33"/>
<reference evidence="15 16" key="1">
    <citation type="submission" date="2016-10" db="EMBL/GenBank/DDBJ databases">
        <authorList>
            <person name="de Groot N.N."/>
        </authorList>
    </citation>
    <scope>NUCLEOTIDE SEQUENCE [LARGE SCALE GENOMIC DNA]</scope>
    <source>
        <strain evidence="15 16">DSM 45610</strain>
    </source>
</reference>
<evidence type="ECO:0000256" key="14">
    <source>
        <dbReference type="SAM" id="Phobius"/>
    </source>
</evidence>
<keyword evidence="10 14" id="KW-0472">Membrane</keyword>
<proteinExistence type="inferred from homology"/>
<dbReference type="InterPro" id="IPR001734">
    <property type="entry name" value="Na/solute_symporter"/>
</dbReference>
<feature type="transmembrane region" description="Helical" evidence="14">
    <location>
        <begin position="71"/>
        <end position="92"/>
    </location>
</feature>
<evidence type="ECO:0000313" key="15">
    <source>
        <dbReference type="EMBL" id="SDW30165.1"/>
    </source>
</evidence>
<sequence length="542" mass="59132">MGGTSNKPNWNIIGFIGIGVLAVFLLVYATLSGRDIFWTGLIFMLFFFFIIYFIGVYAGNKNDTGLQGMMLAGRSIPLWIGMFSMSATWVGGGYINGTAEATYSPGLVWAQAPWAYAISLIIAGIFYARRMRNYEFTTMIDPLEARFGKKIAAVLFLPALAGEIFWSGAILTALGTTFGTILGLDFTTSIIISAIFAIAYTVVGGMWSVAYTDAVQLSIIIVGLFLIVPFAMKHTGGLQENWTQYVSSIGKNGTNYASFFPPLNGWKDPSWGDKYWQWWDLAFLLLFGGIPWQVYFQRVLSSKSASIAMWLSIMAGGVALIVAVPSMLVGIIGYNADWTALGFPKPENAAMVFPYVLRYLTPSFVAAVGLGALAAAVMSSVDASILSAASMSSWNVYRPLFKPKATAKELGKVIQRAILLVGVAATIIALNVKSVSELWVLCSDFVYCMLFPQLTMALFSKSANWYGSVAGIIVAFILRIGGGEPVFNIPHFLPYPMIHEGVVLFPFRTFAMVCSLITIYVVSKLTTKLSPPVPLHNPRKIT</sequence>
<evidence type="ECO:0000256" key="12">
    <source>
        <dbReference type="ARBA" id="ARBA00023201"/>
    </source>
</evidence>
<keyword evidence="6" id="KW-0530">Neurotransmitter biosynthesis</keyword>
<accession>A0A1H2SF33</accession>
<keyword evidence="12" id="KW-0739">Sodium transport</keyword>
<organism evidence="15 16">
    <name type="scientific">Marininema mesophilum</name>
    <dbReference type="NCBI Taxonomy" id="1048340"/>
    <lineage>
        <taxon>Bacteria</taxon>
        <taxon>Bacillati</taxon>
        <taxon>Bacillota</taxon>
        <taxon>Bacilli</taxon>
        <taxon>Bacillales</taxon>
        <taxon>Thermoactinomycetaceae</taxon>
        <taxon>Marininema</taxon>
    </lineage>
</organism>
<feature type="transmembrane region" description="Helical" evidence="14">
    <location>
        <begin position="307"/>
        <end position="334"/>
    </location>
</feature>
<dbReference type="Gene3D" id="1.20.1730.10">
    <property type="entry name" value="Sodium/glucose cotransporter"/>
    <property type="match status" value="1"/>
</dbReference>
<evidence type="ECO:0000256" key="3">
    <source>
        <dbReference type="ARBA" id="ARBA00022448"/>
    </source>
</evidence>
<evidence type="ECO:0000313" key="16">
    <source>
        <dbReference type="Proteomes" id="UP000198534"/>
    </source>
</evidence>
<feature type="transmembrane region" description="Helical" evidence="14">
    <location>
        <begin position="37"/>
        <end position="59"/>
    </location>
</feature>
<gene>
    <name evidence="15" type="ORF">SAMN05444487_102194</name>
</gene>
<dbReference type="CDD" id="cd11474">
    <property type="entry name" value="SLC5sbd_CHT"/>
    <property type="match status" value="1"/>
</dbReference>
<evidence type="ECO:0000256" key="7">
    <source>
        <dbReference type="ARBA" id="ARBA00022989"/>
    </source>
</evidence>
<dbReference type="InterPro" id="IPR038377">
    <property type="entry name" value="Na/Glc_symporter_sf"/>
</dbReference>
<keyword evidence="9" id="KW-0406">Ion transport</keyword>
<dbReference type="Proteomes" id="UP000198534">
    <property type="component" value="Unassembled WGS sequence"/>
</dbReference>
<dbReference type="OrthoDB" id="9789704at2"/>
<keyword evidence="16" id="KW-1185">Reference proteome</keyword>
<dbReference type="EMBL" id="FNNQ01000002">
    <property type="protein sequence ID" value="SDW30165.1"/>
    <property type="molecule type" value="Genomic_DNA"/>
</dbReference>
<protein>
    <submittedName>
        <fullName evidence="15">Solute carrier family 5 (High affinity choline transporter), member 7</fullName>
    </submittedName>
</protein>